<keyword evidence="3" id="KW-0732">Signal</keyword>
<feature type="signal peptide" evidence="3">
    <location>
        <begin position="1"/>
        <end position="18"/>
    </location>
</feature>
<dbReference type="SUPFAM" id="SSF63829">
    <property type="entry name" value="Calcium-dependent phosphotriesterase"/>
    <property type="match status" value="1"/>
</dbReference>
<feature type="region of interest" description="Disordered" evidence="1">
    <location>
        <begin position="330"/>
        <end position="357"/>
    </location>
</feature>
<feature type="region of interest" description="Disordered" evidence="1">
    <location>
        <begin position="271"/>
        <end position="301"/>
    </location>
</feature>
<accession>A0ABT6W364</accession>
<comment type="caution">
    <text evidence="4">The sequence shown here is derived from an EMBL/GenBank/DDBJ whole genome shotgun (WGS) entry which is preliminary data.</text>
</comment>
<evidence type="ECO:0008006" key="6">
    <source>
        <dbReference type="Google" id="ProtNLM"/>
    </source>
</evidence>
<gene>
    <name evidence="4" type="ORF">POF43_021025</name>
</gene>
<name>A0ABT6W364_9ACTN</name>
<evidence type="ECO:0000256" key="1">
    <source>
        <dbReference type="SAM" id="MobiDB-lite"/>
    </source>
</evidence>
<dbReference type="Proteomes" id="UP001156398">
    <property type="component" value="Unassembled WGS sequence"/>
</dbReference>
<organism evidence="4 5">
    <name type="scientific">Streptantibioticus silvisoli</name>
    <dbReference type="NCBI Taxonomy" id="2705255"/>
    <lineage>
        <taxon>Bacteria</taxon>
        <taxon>Bacillati</taxon>
        <taxon>Actinomycetota</taxon>
        <taxon>Actinomycetes</taxon>
        <taxon>Kitasatosporales</taxon>
        <taxon>Streptomycetaceae</taxon>
        <taxon>Streptantibioticus</taxon>
    </lineage>
</organism>
<keyword evidence="2" id="KW-0812">Transmembrane</keyword>
<evidence type="ECO:0000256" key="2">
    <source>
        <dbReference type="SAM" id="Phobius"/>
    </source>
</evidence>
<feature type="compositionally biased region" description="Low complexity" evidence="1">
    <location>
        <begin position="276"/>
        <end position="294"/>
    </location>
</feature>
<evidence type="ECO:0000313" key="5">
    <source>
        <dbReference type="Proteomes" id="UP001156398"/>
    </source>
</evidence>
<keyword evidence="2" id="KW-0472">Membrane</keyword>
<feature type="transmembrane region" description="Helical" evidence="2">
    <location>
        <begin position="305"/>
        <end position="324"/>
    </location>
</feature>
<dbReference type="EMBL" id="JAAGKO020000031">
    <property type="protein sequence ID" value="MDI5965173.1"/>
    <property type="molecule type" value="Genomic_DNA"/>
</dbReference>
<feature type="chain" id="PRO_5047413137" description="WD40 repeat domain-containing protein" evidence="3">
    <location>
        <begin position="19"/>
        <end position="357"/>
    </location>
</feature>
<sequence>MAGAALAWAAVAAVPASADSGPSVAFTLRDPRITESSGLAASRIHPDVYWTHNDSGDGPYAYAVDGRTGRTLARITLRGVPARDMEAISIGPDDDIYLGDIGDNLGGTWPEVWIYRFPEPRTLTDRTVDVTRFTVRYADGPRNAESLMVDPRTGRVYIASKNEDGGGLYQGPARLSATAANVFHKIADVPWVTDGSFSPDGSRLLLRGYFGATDYRWTGGRPQRIGAVDIPLQRQGESVTYTRDGRALMVGSEGDASEVWRVPLAGADLPDSAHGASAAAATSPAASPSTSPSPGTDVKPSGRHGSYVIGIIALVIATILVSGLRKLAARSRDRGRDGGDDRDRDDRDRNGDDRDWR</sequence>
<keyword evidence="2" id="KW-1133">Transmembrane helix</keyword>
<reference evidence="4 5" key="1">
    <citation type="submission" date="2023-05" db="EMBL/GenBank/DDBJ databases">
        <title>Streptantibioticus silvisoli sp. nov., acidotolerant actinomycetes 1 from pine litter.</title>
        <authorList>
            <person name="Swiecimska M."/>
            <person name="Golinska P."/>
            <person name="Sangal V."/>
            <person name="Wachnowicz B."/>
            <person name="Goodfellow M."/>
        </authorList>
    </citation>
    <scope>NUCLEOTIDE SEQUENCE [LARGE SCALE GENOMIC DNA]</scope>
    <source>
        <strain evidence="4 5">SL54</strain>
    </source>
</reference>
<proteinExistence type="predicted"/>
<evidence type="ECO:0000313" key="4">
    <source>
        <dbReference type="EMBL" id="MDI5965173.1"/>
    </source>
</evidence>
<protein>
    <recommendedName>
        <fullName evidence="6">WD40 repeat domain-containing protein</fullName>
    </recommendedName>
</protein>
<evidence type="ECO:0000256" key="3">
    <source>
        <dbReference type="SAM" id="SignalP"/>
    </source>
</evidence>
<keyword evidence="5" id="KW-1185">Reference proteome</keyword>